<organism evidence="3 4">
    <name type="scientific">Butyricicoccus intestinisimiae</name>
    <dbReference type="NCBI Taxonomy" id="2841509"/>
    <lineage>
        <taxon>Bacteria</taxon>
        <taxon>Bacillati</taxon>
        <taxon>Bacillota</taxon>
        <taxon>Clostridia</taxon>
        <taxon>Eubacteriales</taxon>
        <taxon>Butyricicoccaceae</taxon>
        <taxon>Butyricicoccus</taxon>
    </lineage>
</organism>
<keyword evidence="1" id="KW-1188">Viral release from host cell</keyword>
<protein>
    <submittedName>
        <fullName evidence="3">Phage tail tape measure protein</fullName>
    </submittedName>
</protein>
<comment type="caution">
    <text evidence="3">The sequence shown here is derived from an EMBL/GenBank/DDBJ whole genome shotgun (WGS) entry which is preliminary data.</text>
</comment>
<gene>
    <name evidence="3" type="ORF">KQI75_11800</name>
</gene>
<dbReference type="EMBL" id="JAHLQI010000007">
    <property type="protein sequence ID" value="MBU5491291.1"/>
    <property type="molecule type" value="Genomic_DNA"/>
</dbReference>
<evidence type="ECO:0000259" key="2">
    <source>
        <dbReference type="Pfam" id="PF10145"/>
    </source>
</evidence>
<evidence type="ECO:0000313" key="3">
    <source>
        <dbReference type="EMBL" id="MBU5491291.1"/>
    </source>
</evidence>
<keyword evidence="4" id="KW-1185">Reference proteome</keyword>
<proteinExistence type="predicted"/>
<dbReference type="NCBIfam" id="TIGR01760">
    <property type="entry name" value="tape_meas_TP901"/>
    <property type="match status" value="1"/>
</dbReference>
<dbReference type="Proteomes" id="UP000783588">
    <property type="component" value="Unassembled WGS sequence"/>
</dbReference>
<sequence>MAVSDMKVRVGVTLDPNSKNQLKSQLEGSIPDIPVHVTADVSKAKNTIDSFISGYRNKNIKLTIDGNFSNVTSGLKTIERNAAKLKQQFSKGFSGVNISEGFNANQTFSEFNKIKSQLDKLGNYKFNWDFSFDNDQQIVAEITSVDGAVQRLYYTLQQVGDQRFYVLDNIDTTGITNADAKVEQLGKTLANLQGKFDALKGAEKLDLKIAAGKSLKPDLDNATAALQKLQSAANVSKSDLNALAQSLATIKANLNISEKSATKNAAEQYKQDSKAAQQLASDLRELNTLSRTFNEFMANNTKAANFGNLSSLQAQLKEVKSTYESTKTIDHEQFSKLSTSIRDGMSSAKQFGATGSTAFEQVVSKAKELGTYLASSMMFATVIQGIRSISTEVREMDSAMTDLKKTTDGSKQDYANFLNGTQQTAQEIGTKTSDLVLSAAEWSRSGYNSLSDAQELSKWANVYTNVSEYNDVSEATKSLISTMKAYGKEVSDVSSIVDEFNAVGNTTATTSQGIGDALARAGSALSTSGNSLEQSIGLVVAGNNSLQDPEKVGNGLKTISLRLRSTKGELEALGLESDGAAESVTKLQTQLLNATNGRVNIFDANGDFKSTYEILTDLSKVWGDLDTVQQANITTWIAGATQANLFSSLMTNMGEGAEAMSTALNSSGSAMQENSRYMDSIEGKMSQLSSTFQTLSTDLLSSDLFKAAVTGANEFLQVIDKIVSATHGLAVPIAGAGAFGIFELVKNLGQLKHGCIPMI</sequence>
<dbReference type="Pfam" id="PF10145">
    <property type="entry name" value="PhageMin_Tail"/>
    <property type="match status" value="1"/>
</dbReference>
<evidence type="ECO:0000313" key="4">
    <source>
        <dbReference type="Proteomes" id="UP000783588"/>
    </source>
</evidence>
<dbReference type="PANTHER" id="PTHR37813:SF1">
    <property type="entry name" value="FELS-2 PROPHAGE PROTEIN"/>
    <property type="match status" value="1"/>
</dbReference>
<name>A0ABS6EW06_9FIRM</name>
<dbReference type="InterPro" id="IPR010090">
    <property type="entry name" value="Phage_tape_meas"/>
</dbReference>
<feature type="domain" description="Phage tail tape measure protein" evidence="2">
    <location>
        <begin position="422"/>
        <end position="638"/>
    </location>
</feature>
<reference evidence="3 4" key="1">
    <citation type="submission" date="2021-06" db="EMBL/GenBank/DDBJ databases">
        <authorList>
            <person name="Sun Q."/>
            <person name="Li D."/>
        </authorList>
    </citation>
    <scope>NUCLEOTIDE SEQUENCE [LARGE SCALE GENOMIC DNA]</scope>
    <source>
        <strain evidence="3 4">MSJd-7</strain>
    </source>
</reference>
<dbReference type="RefSeq" id="WP_216471004.1">
    <property type="nucleotide sequence ID" value="NZ_JAHLQI010000007.1"/>
</dbReference>
<accession>A0ABS6EW06</accession>
<evidence type="ECO:0000256" key="1">
    <source>
        <dbReference type="ARBA" id="ARBA00022612"/>
    </source>
</evidence>
<dbReference type="PANTHER" id="PTHR37813">
    <property type="entry name" value="FELS-2 PROPHAGE PROTEIN"/>
    <property type="match status" value="1"/>
</dbReference>